<comment type="caution">
    <text evidence="2">The sequence shown here is derived from an EMBL/GenBank/DDBJ whole genome shotgun (WGS) entry which is preliminary data.</text>
</comment>
<feature type="compositionally biased region" description="Low complexity" evidence="1">
    <location>
        <begin position="701"/>
        <end position="711"/>
    </location>
</feature>
<feature type="compositionally biased region" description="Basic residues" evidence="1">
    <location>
        <begin position="647"/>
        <end position="657"/>
    </location>
</feature>
<feature type="region of interest" description="Disordered" evidence="1">
    <location>
        <begin position="638"/>
        <end position="683"/>
    </location>
</feature>
<feature type="compositionally biased region" description="Basic and acidic residues" evidence="1">
    <location>
        <begin position="333"/>
        <end position="342"/>
    </location>
</feature>
<dbReference type="EMBL" id="JWIN03000071">
    <property type="protein sequence ID" value="KAB1251798.1"/>
    <property type="molecule type" value="Genomic_DNA"/>
</dbReference>
<dbReference type="Proteomes" id="UP000299084">
    <property type="component" value="Unassembled WGS sequence"/>
</dbReference>
<feature type="region of interest" description="Disordered" evidence="1">
    <location>
        <begin position="184"/>
        <end position="212"/>
    </location>
</feature>
<feature type="compositionally biased region" description="Pro residues" evidence="1">
    <location>
        <begin position="244"/>
        <end position="256"/>
    </location>
</feature>
<accession>A0A5N4BYX4</accession>
<feature type="region of interest" description="Disordered" evidence="1">
    <location>
        <begin position="530"/>
        <end position="612"/>
    </location>
</feature>
<sequence>MTDEGTIKRLPPRTCVQGFQIVPTPCPPPTHPPAPSILLPPTQHEDLTPPSNRMGVLSAGWNSDIRAEGHTSPMALPSLPPGCAEPIWAPGSPLLSPATATIFPWPLLFAECLPHVALCKHSDIITRKMGLGPEAHAPTQAHLGHLLKRTLLGSRRAGSPGLGAQRTGISDKFLNLAPEVENCSCPGGRDKRGSVPDQAHARSLRGTQDGAAPLELEDRALWPLLPGSLVTITRPSGGTLGRPVPSPAEPTDPGDPPSQGLSFGPDVGHGTTDLGFLPLEANSLSTVPTREPRRREGRNASPSAVQAPQEPSTGRAARVGARYTSRHLIPKGPRAEWADLGKRPLPGLSTGRLREKPGRAGIRTKVQDGPETLTTGTGPGSRPPTPTSTSSASPQVRERPHFSSRRSGQYSAFCTMSAHWADSTDAPPRAPNWPLARGFTSHCAAKLRGSLGLSGLCLQAPGPSPKETSGTRARGTLGDLVLPFPRRSPACPRMDASPAKGSLQTLPHIGDAAPLRVQVSRAPPDWKIAPGLGFRAGHGSRTCGSGKRGTGRSRRRGRCWAYGSGGGAQGRRAAGSPHRPRPRPARVRGPERSGCARSGARREVPRQRERRRRRRRRLLVRFARRAAAARGERVEWAGRRPGLGGRGLRRRRARHGGRPPPRPGPLPGTSPLRAADPRRGSDGWALRTSAWSLASPRPRKVGVSARARAAAGRGGSGRADRVVAADGAGRSGRADRFASGRRALRRGRSVSGVTVCARTCGAFQPGRGAPHKEWKASRCKSVGSFGGGGGAFDVQKRKQVRVLAPPELRSQLGVGSQVCPDLAHGPSGGLGVSSASCWAFGESHSWSGALLQKQPGVLGGLATWAGGSPECLAPGSGKVDTFPSGGVSGCSPIISFTVGHPAGGQKAVKTSRVCLQSPAPVLQALLQKHHFGDLVHWHPKEGAATRPAEEALSIVSRSGLWQDPGTQVSRQAALKIALLAYSAFWPGPAPLEWSELARNLVPHFNSRCWAAGLRFLNSEASGSPCYVLCPGQSSLSLKPPVGGACLPALGMGWVLRLPQAFPGSPQALVTRAPPSTLPSVPTLSPPDSSPLQNATGCVRVARLTAVRTELPPLPALNFLPWEPSRQ</sequence>
<name>A0A5N4BYX4_CAMDR</name>
<feature type="compositionally biased region" description="Basic residues" evidence="1">
    <location>
        <begin position="549"/>
        <end position="558"/>
    </location>
</feature>
<evidence type="ECO:0000313" key="3">
    <source>
        <dbReference type="Proteomes" id="UP000299084"/>
    </source>
</evidence>
<protein>
    <submittedName>
        <fullName evidence="2">Uncharacterized protein</fullName>
    </submittedName>
</protein>
<evidence type="ECO:0000256" key="1">
    <source>
        <dbReference type="SAM" id="MobiDB-lite"/>
    </source>
</evidence>
<feature type="region of interest" description="Disordered" evidence="1">
    <location>
        <begin position="696"/>
        <end position="721"/>
    </location>
</feature>
<dbReference type="AlphaFoldDB" id="A0A5N4BYX4"/>
<keyword evidence="3" id="KW-1185">Reference proteome</keyword>
<gene>
    <name evidence="2" type="ORF">Cadr_000030867</name>
</gene>
<reference evidence="2 3" key="1">
    <citation type="journal article" date="2019" name="Mol. Ecol. Resour.">
        <title>Improving Illumina assemblies with Hi-C and long reads: an example with the North African dromedary.</title>
        <authorList>
            <person name="Elbers J.P."/>
            <person name="Rogers M.F."/>
            <person name="Perelman P.L."/>
            <person name="Proskuryakova A.A."/>
            <person name="Serdyukova N.A."/>
            <person name="Johnson W.E."/>
            <person name="Horin P."/>
            <person name="Corander J."/>
            <person name="Murphy D."/>
            <person name="Burger P.A."/>
        </authorList>
    </citation>
    <scope>NUCLEOTIDE SEQUENCE [LARGE SCALE GENOMIC DNA]</scope>
    <source>
        <strain evidence="2">Drom800</strain>
        <tissue evidence="2">Blood</tissue>
    </source>
</reference>
<feature type="compositionally biased region" description="Polar residues" evidence="1">
    <location>
        <begin position="300"/>
        <end position="312"/>
    </location>
</feature>
<organism evidence="2 3">
    <name type="scientific">Camelus dromedarius</name>
    <name type="common">Dromedary</name>
    <name type="synonym">Arabian camel</name>
    <dbReference type="NCBI Taxonomy" id="9838"/>
    <lineage>
        <taxon>Eukaryota</taxon>
        <taxon>Metazoa</taxon>
        <taxon>Chordata</taxon>
        <taxon>Craniata</taxon>
        <taxon>Vertebrata</taxon>
        <taxon>Euteleostomi</taxon>
        <taxon>Mammalia</taxon>
        <taxon>Eutheria</taxon>
        <taxon>Laurasiatheria</taxon>
        <taxon>Artiodactyla</taxon>
        <taxon>Tylopoda</taxon>
        <taxon>Camelidae</taxon>
        <taxon>Camelus</taxon>
    </lineage>
</organism>
<feature type="region of interest" description="Disordered" evidence="1">
    <location>
        <begin position="233"/>
        <end position="408"/>
    </location>
</feature>
<proteinExistence type="predicted"/>
<evidence type="ECO:0000313" key="2">
    <source>
        <dbReference type="EMBL" id="KAB1251798.1"/>
    </source>
</evidence>
<feature type="compositionally biased region" description="Pro residues" evidence="1">
    <location>
        <begin position="658"/>
        <end position="668"/>
    </location>
</feature>